<evidence type="ECO:0000256" key="6">
    <source>
        <dbReference type="ARBA" id="ARBA00022741"/>
    </source>
</evidence>
<dbReference type="FunFam" id="3.40.50.300:FF:000366">
    <property type="entry name" value="GTPase, IMAP family member 2"/>
    <property type="match status" value="1"/>
</dbReference>
<gene>
    <name evidence="12" type="ORF">TIS948_LOCUS30594</name>
    <name evidence="13" type="ORF">UJA718_LOCUS28213</name>
</gene>
<dbReference type="InterPro" id="IPR000768">
    <property type="entry name" value="ART"/>
</dbReference>
<dbReference type="PROSITE" id="PS51720">
    <property type="entry name" value="G_AIG1"/>
    <property type="match status" value="1"/>
</dbReference>
<dbReference type="OrthoDB" id="5985928at2759"/>
<keyword evidence="3 9" id="KW-0328">Glycosyltransferase</keyword>
<dbReference type="Pfam" id="PF04548">
    <property type="entry name" value="AIG1"/>
    <property type="match status" value="1"/>
</dbReference>
<accession>A0A820XFV7</accession>
<dbReference type="EMBL" id="CAJOBP010008268">
    <property type="protein sequence ID" value="CAF4531196.1"/>
    <property type="molecule type" value="Genomic_DNA"/>
</dbReference>
<evidence type="ECO:0000313" key="12">
    <source>
        <dbReference type="EMBL" id="CAF3434077.1"/>
    </source>
</evidence>
<evidence type="ECO:0000256" key="9">
    <source>
        <dbReference type="RuleBase" id="RU361228"/>
    </source>
</evidence>
<comment type="catalytic activity">
    <reaction evidence="8 9">
        <text>L-arginyl-[protein] + NAD(+) = N(omega)-(ADP-D-ribosyl)-L-arginyl-[protein] + nicotinamide + H(+)</text>
        <dbReference type="Rhea" id="RHEA:19149"/>
        <dbReference type="Rhea" id="RHEA-COMP:10532"/>
        <dbReference type="Rhea" id="RHEA-COMP:15087"/>
        <dbReference type="ChEBI" id="CHEBI:15378"/>
        <dbReference type="ChEBI" id="CHEBI:17154"/>
        <dbReference type="ChEBI" id="CHEBI:29965"/>
        <dbReference type="ChEBI" id="CHEBI:57540"/>
        <dbReference type="ChEBI" id="CHEBI:142554"/>
        <dbReference type="EC" id="2.4.2.31"/>
    </reaction>
</comment>
<reference evidence="13" key="1">
    <citation type="submission" date="2021-02" db="EMBL/GenBank/DDBJ databases">
        <authorList>
            <person name="Nowell W R."/>
        </authorList>
    </citation>
    <scope>NUCLEOTIDE SEQUENCE</scope>
</reference>
<evidence type="ECO:0000313" key="14">
    <source>
        <dbReference type="Proteomes" id="UP000663873"/>
    </source>
</evidence>
<keyword evidence="5" id="KW-0548">Nucleotidyltransferase</keyword>
<evidence type="ECO:0000256" key="10">
    <source>
        <dbReference type="SAM" id="MobiDB-lite"/>
    </source>
</evidence>
<keyword evidence="14" id="KW-1185">Reference proteome</keyword>
<feature type="compositionally biased region" description="Polar residues" evidence="10">
    <location>
        <begin position="20"/>
        <end position="38"/>
    </location>
</feature>
<dbReference type="SUPFAM" id="SSF52540">
    <property type="entry name" value="P-loop containing nucleoside triphosphate hydrolases"/>
    <property type="match status" value="1"/>
</dbReference>
<organism evidence="13 14">
    <name type="scientific">Rotaria socialis</name>
    <dbReference type="NCBI Taxonomy" id="392032"/>
    <lineage>
        <taxon>Eukaryota</taxon>
        <taxon>Metazoa</taxon>
        <taxon>Spiralia</taxon>
        <taxon>Gnathifera</taxon>
        <taxon>Rotifera</taxon>
        <taxon>Eurotatoria</taxon>
        <taxon>Bdelloidea</taxon>
        <taxon>Philodinida</taxon>
        <taxon>Philodinidae</taxon>
        <taxon>Rotaria</taxon>
    </lineage>
</organism>
<protein>
    <recommendedName>
        <fullName evidence="9">NAD(P)(+)--arginine ADP-ribosyltransferase</fullName>
        <ecNumber evidence="9">2.4.2.31</ecNumber>
    </recommendedName>
    <alternativeName>
        <fullName evidence="9">Mono(ADP-ribosyl)transferase</fullName>
    </alternativeName>
</protein>
<evidence type="ECO:0000256" key="7">
    <source>
        <dbReference type="ARBA" id="ARBA00023134"/>
    </source>
</evidence>
<dbReference type="PANTHER" id="PTHR10903:SF184">
    <property type="entry name" value="GTP-BINDING PROTEIN A"/>
    <property type="match status" value="1"/>
</dbReference>
<comment type="caution">
    <text evidence="13">The sequence shown here is derived from an EMBL/GenBank/DDBJ whole genome shotgun (WGS) entry which is preliminary data.</text>
</comment>
<dbReference type="Pfam" id="PF01129">
    <property type="entry name" value="ART"/>
    <property type="match status" value="1"/>
</dbReference>
<dbReference type="PROSITE" id="PS51996">
    <property type="entry name" value="TR_MART"/>
    <property type="match status" value="1"/>
</dbReference>
<evidence type="ECO:0000256" key="3">
    <source>
        <dbReference type="ARBA" id="ARBA00022676"/>
    </source>
</evidence>
<keyword evidence="6" id="KW-0547">Nucleotide-binding</keyword>
<dbReference type="Proteomes" id="UP000663825">
    <property type="component" value="Unassembled WGS sequence"/>
</dbReference>
<comment type="similarity">
    <text evidence="2 9">Belongs to the Arg-specific ADP-ribosyltransferase family.</text>
</comment>
<name>A0A820XFV7_9BILA</name>
<dbReference type="GO" id="GO:0106274">
    <property type="term" value="F:NAD+-protein-arginine ADP-ribosyltransferase activity"/>
    <property type="evidence" value="ECO:0007669"/>
    <property type="project" value="UniProtKB-EC"/>
</dbReference>
<evidence type="ECO:0000256" key="5">
    <source>
        <dbReference type="ARBA" id="ARBA00022695"/>
    </source>
</evidence>
<dbReference type="SUPFAM" id="SSF56399">
    <property type="entry name" value="ADP-ribosylation"/>
    <property type="match status" value="1"/>
</dbReference>
<evidence type="ECO:0000256" key="2">
    <source>
        <dbReference type="ARBA" id="ARBA00009558"/>
    </source>
</evidence>
<dbReference type="EMBL" id="CAJNXB010005651">
    <property type="protein sequence ID" value="CAF3434077.1"/>
    <property type="molecule type" value="Genomic_DNA"/>
</dbReference>
<keyword evidence="9" id="KW-0520">NAD</keyword>
<proteinExistence type="inferred from homology"/>
<dbReference type="Proteomes" id="UP000663873">
    <property type="component" value="Unassembled WGS sequence"/>
</dbReference>
<dbReference type="AlphaFoldDB" id="A0A820XFV7"/>
<dbReference type="Gene3D" id="3.40.50.300">
    <property type="entry name" value="P-loop containing nucleotide triphosphate hydrolases"/>
    <property type="match status" value="1"/>
</dbReference>
<dbReference type="GO" id="GO:0005525">
    <property type="term" value="F:GTP binding"/>
    <property type="evidence" value="ECO:0007669"/>
    <property type="project" value="UniProtKB-KW"/>
</dbReference>
<feature type="compositionally biased region" description="Low complexity" evidence="10">
    <location>
        <begin position="39"/>
        <end position="57"/>
    </location>
</feature>
<sequence>MGICVSKQSLPKLNAIDQLGNQSVSKENQPVSSENQLVPQENQPMPQENQPMPQENQLASSETSPAMRDPPRTAMLEVIHSSGLHRGMTFMYEWRKRNALLSNNEIITQAADGIFMEGCKLGKDDEAKQLSDDLRAMQEKSVNEILKRCIYLYTKESYLYQLINTVLLENDKTKMDTVAPFCYFLTEAIWSDTLDDEKFHGTVYRAMRLDRILIQYYTTAIGAHKIWYGFVSTSKDIAVAETFGNCLFVIDLKESGGLIISKYSHFPDENEVILPPGTTVRIDRVDLTHDKPHIHVYVIPEFRLILLGGTGSGKSALGNTILGKSSFKEFRSAKSVTRKCEVHDRIMNDVRLVVVDTPGFFDTELTPAQLIPEICSSYQVAAPGPHAFIIVFTLNRFGLQEQRIAEWIRAVFDERALEYCIIVFTGLDGIERQQQGIDDFLQSIPPFLEELLQKCSSRYMAVDNTATSNRKEKNAMSLFKIMSTMLKRNSGQYYNNKTFIEITEHLQKQQTWFDPVTPQGAVNLIEGTMDIVGQQIDIEALFKK</sequence>
<evidence type="ECO:0000256" key="4">
    <source>
        <dbReference type="ARBA" id="ARBA00022679"/>
    </source>
</evidence>
<dbReference type="GO" id="GO:0016779">
    <property type="term" value="F:nucleotidyltransferase activity"/>
    <property type="evidence" value="ECO:0007669"/>
    <property type="project" value="UniProtKB-KW"/>
</dbReference>
<keyword evidence="4 9" id="KW-0808">Transferase</keyword>
<dbReference type="EC" id="2.4.2.31" evidence="9"/>
<keyword evidence="7" id="KW-0342">GTP-binding</keyword>
<evidence type="ECO:0000313" key="13">
    <source>
        <dbReference type="EMBL" id="CAF4531196.1"/>
    </source>
</evidence>
<dbReference type="InterPro" id="IPR006703">
    <property type="entry name" value="G_AIG1"/>
</dbReference>
<evidence type="ECO:0000256" key="1">
    <source>
        <dbReference type="ARBA" id="ARBA00008535"/>
    </source>
</evidence>
<evidence type="ECO:0000256" key="8">
    <source>
        <dbReference type="ARBA" id="ARBA00047597"/>
    </source>
</evidence>
<feature type="domain" description="AIG1-type G" evidence="11">
    <location>
        <begin position="299"/>
        <end position="503"/>
    </location>
</feature>
<keyword evidence="9" id="KW-0521">NADP</keyword>
<dbReference type="Gene3D" id="3.90.176.10">
    <property type="entry name" value="Toxin ADP-ribosyltransferase, Chain A, domain 1"/>
    <property type="match status" value="1"/>
</dbReference>
<feature type="region of interest" description="Disordered" evidence="10">
    <location>
        <begin position="20"/>
        <end position="69"/>
    </location>
</feature>
<dbReference type="PANTHER" id="PTHR10903">
    <property type="entry name" value="GTPASE, IMAP FAMILY MEMBER-RELATED"/>
    <property type="match status" value="1"/>
</dbReference>
<dbReference type="InterPro" id="IPR045058">
    <property type="entry name" value="GIMA/IAN/Toc"/>
</dbReference>
<comment type="similarity">
    <text evidence="1">Belongs to the TRAFAC class TrmE-Era-EngA-EngB-Septin-like GTPase superfamily. AIG1/Toc34/Toc159-like paraseptin GTPase family. IAN subfamily.</text>
</comment>
<dbReference type="InterPro" id="IPR027417">
    <property type="entry name" value="P-loop_NTPase"/>
</dbReference>
<evidence type="ECO:0000259" key="11">
    <source>
        <dbReference type="PROSITE" id="PS51720"/>
    </source>
</evidence>